<protein>
    <recommendedName>
        <fullName evidence="1">DinB-like domain-containing protein</fullName>
    </recommendedName>
</protein>
<dbReference type="AlphaFoldDB" id="A0A2S5BHE4"/>
<dbReference type="InterPro" id="IPR024775">
    <property type="entry name" value="DinB-like"/>
</dbReference>
<evidence type="ECO:0000259" key="1">
    <source>
        <dbReference type="Pfam" id="PF12867"/>
    </source>
</evidence>
<comment type="caution">
    <text evidence="2">The sequence shown here is derived from an EMBL/GenBank/DDBJ whole genome shotgun (WGS) entry which is preliminary data.</text>
</comment>
<keyword evidence="3" id="KW-1185">Reference proteome</keyword>
<dbReference type="Proteomes" id="UP000237144">
    <property type="component" value="Unassembled WGS sequence"/>
</dbReference>
<evidence type="ECO:0000313" key="2">
    <source>
        <dbReference type="EMBL" id="POY76182.1"/>
    </source>
</evidence>
<evidence type="ECO:0000313" key="3">
    <source>
        <dbReference type="Proteomes" id="UP000237144"/>
    </source>
</evidence>
<feature type="domain" description="DinB-like" evidence="1">
    <location>
        <begin position="46"/>
        <end position="187"/>
    </location>
</feature>
<sequence>MPGGLDTSREIEQTAADPNNTSQVLYHVACHFLEQLESFLQTSVKTDEQLGHVSKLSPGSTVGKHIRHLVDHYRLLLDGLAGSGLSASDRDARRIAEATLPSQQPLRVNYDVRLRNGYVETSHRACVASVRQLKERLARETGQGSAIDAEQPVRLTATTPVEVEVSTTFARELWFASFHAVHHFALIRVIAAGEIGVGVPQDFGVAPSTLVHRQEDGPPTASKL</sequence>
<proteinExistence type="predicted"/>
<gene>
    <name evidence="2" type="ORF">BMF94_0905</name>
</gene>
<dbReference type="STRING" id="741276.A0A2S5BHE4"/>
<dbReference type="EMBL" id="PJQD01000008">
    <property type="protein sequence ID" value="POY76182.1"/>
    <property type="molecule type" value="Genomic_DNA"/>
</dbReference>
<reference evidence="2 3" key="1">
    <citation type="journal article" date="2018" name="Front. Microbiol.">
        <title>Prospects for Fungal Bioremediation of Acidic Radioactive Waste Sites: Characterization and Genome Sequence of Rhodotorula taiwanensis MD1149.</title>
        <authorList>
            <person name="Tkavc R."/>
            <person name="Matrosova V.Y."/>
            <person name="Grichenko O.E."/>
            <person name="Gostincar C."/>
            <person name="Volpe R.P."/>
            <person name="Klimenkova P."/>
            <person name="Gaidamakova E.K."/>
            <person name="Zhou C.E."/>
            <person name="Stewart B.J."/>
            <person name="Lyman M.G."/>
            <person name="Malfatti S.A."/>
            <person name="Rubinfeld B."/>
            <person name="Courtot M."/>
            <person name="Singh J."/>
            <person name="Dalgard C.L."/>
            <person name="Hamilton T."/>
            <person name="Frey K.G."/>
            <person name="Gunde-Cimerman N."/>
            <person name="Dugan L."/>
            <person name="Daly M.J."/>
        </authorList>
    </citation>
    <scope>NUCLEOTIDE SEQUENCE [LARGE SCALE GENOMIC DNA]</scope>
    <source>
        <strain evidence="2 3">MD1149</strain>
    </source>
</reference>
<accession>A0A2S5BHE4</accession>
<dbReference type="PANTHER" id="PTHR39473">
    <property type="match status" value="1"/>
</dbReference>
<organism evidence="2 3">
    <name type="scientific">Rhodotorula taiwanensis</name>
    <dbReference type="NCBI Taxonomy" id="741276"/>
    <lineage>
        <taxon>Eukaryota</taxon>
        <taxon>Fungi</taxon>
        <taxon>Dikarya</taxon>
        <taxon>Basidiomycota</taxon>
        <taxon>Pucciniomycotina</taxon>
        <taxon>Microbotryomycetes</taxon>
        <taxon>Sporidiobolales</taxon>
        <taxon>Sporidiobolaceae</taxon>
        <taxon>Rhodotorula</taxon>
    </lineage>
</organism>
<dbReference type="PANTHER" id="PTHR39473:SF1">
    <property type="entry name" value="DINB-LIKE DOMAIN-CONTAINING PROTEIN"/>
    <property type="match status" value="1"/>
</dbReference>
<name>A0A2S5BHE4_9BASI</name>
<dbReference type="OrthoDB" id="5564877at2759"/>
<dbReference type="Pfam" id="PF12867">
    <property type="entry name" value="DinB_2"/>
    <property type="match status" value="1"/>
</dbReference>